<proteinExistence type="predicted"/>
<evidence type="ECO:0000256" key="1">
    <source>
        <dbReference type="SAM" id="SignalP"/>
    </source>
</evidence>
<evidence type="ECO:0000313" key="3">
    <source>
        <dbReference type="Proteomes" id="UP000320184"/>
    </source>
</evidence>
<gene>
    <name evidence="2" type="ORF">E6K73_12030</name>
</gene>
<accession>A0A538SAL3</accession>
<dbReference type="AlphaFoldDB" id="A0A538SAL3"/>
<feature type="chain" id="PRO_5022207015" evidence="1">
    <location>
        <begin position="23"/>
        <end position="276"/>
    </location>
</feature>
<dbReference type="Pfam" id="PF10670">
    <property type="entry name" value="DUF4198"/>
    <property type="match status" value="1"/>
</dbReference>
<evidence type="ECO:0000313" key="2">
    <source>
        <dbReference type="EMBL" id="TMQ48397.1"/>
    </source>
</evidence>
<dbReference type="InterPro" id="IPR019613">
    <property type="entry name" value="DUF4198"/>
</dbReference>
<keyword evidence="1" id="KW-0732">Signal</keyword>
<comment type="caution">
    <text evidence="2">The sequence shown here is derived from an EMBL/GenBank/DDBJ whole genome shotgun (WGS) entry which is preliminary data.</text>
</comment>
<sequence>MLGRALLLLGILQSLLPPAAAAHEFWLAPSSYRAAAGDTVAIAAFVGTGFRGERKPYATTRALRFELNGPRTLDLRPAGMNGDLTFARFVAADGGGCLVAYESDFVPIELGAAEFDRYLALEGLDGPLKARAKLGAGPGRERYARCPKTLISGRETSRLTRPAGLTLELVPANDPTAGPSLRVQLLYRGRPLAGALVRSWNRPLNRSVVPADAAARDSVGPQGGVRTDRQGFATLAVDRPGEWLVSAVHMVPSADRSAADWQSFWASLTFARTPPP</sequence>
<feature type="signal peptide" evidence="1">
    <location>
        <begin position="1"/>
        <end position="22"/>
    </location>
</feature>
<protein>
    <submittedName>
        <fullName evidence="2">DUF4198 domain-containing protein</fullName>
    </submittedName>
</protein>
<dbReference type="EMBL" id="VBOT01000142">
    <property type="protein sequence ID" value="TMQ48397.1"/>
    <property type="molecule type" value="Genomic_DNA"/>
</dbReference>
<name>A0A538SAL3_UNCEI</name>
<organism evidence="2 3">
    <name type="scientific">Eiseniibacteriota bacterium</name>
    <dbReference type="NCBI Taxonomy" id="2212470"/>
    <lineage>
        <taxon>Bacteria</taxon>
        <taxon>Candidatus Eiseniibacteriota</taxon>
    </lineage>
</organism>
<reference evidence="2 3" key="1">
    <citation type="journal article" date="2019" name="Nat. Microbiol.">
        <title>Mediterranean grassland soil C-N compound turnover is dependent on rainfall and depth, and is mediated by genomically divergent microorganisms.</title>
        <authorList>
            <person name="Diamond S."/>
            <person name="Andeer P.F."/>
            <person name="Li Z."/>
            <person name="Crits-Christoph A."/>
            <person name="Burstein D."/>
            <person name="Anantharaman K."/>
            <person name="Lane K.R."/>
            <person name="Thomas B.C."/>
            <person name="Pan C."/>
            <person name="Northen T.R."/>
            <person name="Banfield J.F."/>
        </authorList>
    </citation>
    <scope>NUCLEOTIDE SEQUENCE [LARGE SCALE GENOMIC DNA]</scope>
    <source>
        <strain evidence="2">WS_3</strain>
    </source>
</reference>
<dbReference type="Proteomes" id="UP000320184">
    <property type="component" value="Unassembled WGS sequence"/>
</dbReference>